<feature type="transmembrane region" description="Helical" evidence="11">
    <location>
        <begin position="737"/>
        <end position="759"/>
    </location>
</feature>
<dbReference type="InterPro" id="IPR025383">
    <property type="entry name" value="MrpA_C/MbhD"/>
</dbReference>
<proteinExistence type="predicted"/>
<dbReference type="PANTHER" id="PTHR43373:SF1">
    <property type="entry name" value="NA(+)_H(+) ANTIPORTER SUBUNIT A"/>
    <property type="match status" value="1"/>
</dbReference>
<evidence type="ECO:0000256" key="2">
    <source>
        <dbReference type="ARBA" id="ARBA00022448"/>
    </source>
</evidence>
<dbReference type="PRINTS" id="PR01434">
    <property type="entry name" value="NADHDHGNASE5"/>
</dbReference>
<feature type="transmembrane region" description="Helical" evidence="11">
    <location>
        <begin position="287"/>
        <end position="305"/>
    </location>
</feature>
<evidence type="ECO:0000256" key="1">
    <source>
        <dbReference type="ARBA" id="ARBA00004651"/>
    </source>
</evidence>
<accession>A0ABX2JFT9</accession>
<evidence type="ECO:0000256" key="6">
    <source>
        <dbReference type="ARBA" id="ARBA00022989"/>
    </source>
</evidence>
<dbReference type="Pfam" id="PF00662">
    <property type="entry name" value="Proton_antipo_N"/>
    <property type="match status" value="1"/>
</dbReference>
<feature type="transmembrane region" description="Helical" evidence="11">
    <location>
        <begin position="311"/>
        <end position="335"/>
    </location>
</feature>
<evidence type="ECO:0000259" key="12">
    <source>
        <dbReference type="Pfam" id="PF00361"/>
    </source>
</evidence>
<dbReference type="Pfam" id="PF20501">
    <property type="entry name" value="MbhE"/>
    <property type="match status" value="1"/>
</dbReference>
<organism evidence="17 18">
    <name type="scientific">Sphingomonas hominis</name>
    <dbReference type="NCBI Taxonomy" id="2741495"/>
    <lineage>
        <taxon>Bacteria</taxon>
        <taxon>Pseudomonadati</taxon>
        <taxon>Pseudomonadota</taxon>
        <taxon>Alphaproteobacteria</taxon>
        <taxon>Sphingomonadales</taxon>
        <taxon>Sphingomonadaceae</taxon>
        <taxon>Sphingomonas</taxon>
    </lineage>
</organism>
<evidence type="ECO:0000256" key="11">
    <source>
        <dbReference type="SAM" id="Phobius"/>
    </source>
</evidence>
<keyword evidence="18" id="KW-1185">Reference proteome</keyword>
<keyword evidence="8 11" id="KW-0472">Membrane</keyword>
<evidence type="ECO:0000259" key="14">
    <source>
        <dbReference type="Pfam" id="PF04039"/>
    </source>
</evidence>
<feature type="transmembrane region" description="Helical" evidence="11">
    <location>
        <begin position="844"/>
        <end position="867"/>
    </location>
</feature>
<comment type="subcellular location">
    <subcellularLocation>
        <location evidence="1">Cell membrane</location>
        <topology evidence="1">Multi-pass membrane protein</topology>
    </subcellularLocation>
    <subcellularLocation>
        <location evidence="9">Membrane</location>
        <topology evidence="9">Multi-pass membrane protein</topology>
    </subcellularLocation>
</comment>
<dbReference type="Pfam" id="PF04039">
    <property type="entry name" value="MnhB"/>
    <property type="match status" value="1"/>
</dbReference>
<protein>
    <submittedName>
        <fullName evidence="17">Monovalent cation/H+ antiporter subunit A</fullName>
    </submittedName>
</protein>
<evidence type="ECO:0000256" key="8">
    <source>
        <dbReference type="ARBA" id="ARBA00023136"/>
    </source>
</evidence>
<keyword evidence="5 9" id="KW-0812">Transmembrane</keyword>
<feature type="transmembrane region" description="Helical" evidence="11">
    <location>
        <begin position="392"/>
        <end position="418"/>
    </location>
</feature>
<feature type="transmembrane region" description="Helical" evidence="11">
    <location>
        <begin position="556"/>
        <end position="575"/>
    </location>
</feature>
<comment type="caution">
    <text evidence="17">The sequence shown here is derived from an EMBL/GenBank/DDBJ whole genome shotgun (WGS) entry which is preliminary data.</text>
</comment>
<evidence type="ECO:0000313" key="17">
    <source>
        <dbReference type="EMBL" id="NTS64564.1"/>
    </source>
</evidence>
<keyword evidence="6 11" id="KW-1133">Transmembrane helix</keyword>
<evidence type="ECO:0000256" key="9">
    <source>
        <dbReference type="RuleBase" id="RU000320"/>
    </source>
</evidence>
<feature type="transmembrane region" description="Helical" evidence="11">
    <location>
        <begin position="96"/>
        <end position="114"/>
    </location>
</feature>
<dbReference type="Pfam" id="PF13244">
    <property type="entry name" value="MbhD"/>
    <property type="match status" value="1"/>
</dbReference>
<evidence type="ECO:0000259" key="15">
    <source>
        <dbReference type="Pfam" id="PF13244"/>
    </source>
</evidence>
<evidence type="ECO:0000256" key="10">
    <source>
        <dbReference type="SAM" id="MobiDB-lite"/>
    </source>
</evidence>
<feature type="transmembrane region" description="Helical" evidence="11">
    <location>
        <begin position="194"/>
        <end position="219"/>
    </location>
</feature>
<dbReference type="EMBL" id="JABULH010000002">
    <property type="protein sequence ID" value="NTS64564.1"/>
    <property type="molecule type" value="Genomic_DNA"/>
</dbReference>
<feature type="transmembrane region" description="Helical" evidence="11">
    <location>
        <begin position="347"/>
        <end position="372"/>
    </location>
</feature>
<feature type="transmembrane region" description="Helical" evidence="11">
    <location>
        <begin position="258"/>
        <end position="280"/>
    </location>
</feature>
<dbReference type="InterPro" id="IPR046806">
    <property type="entry name" value="MrpA_C/MbhE"/>
</dbReference>
<feature type="region of interest" description="Disordered" evidence="10">
    <location>
        <begin position="918"/>
        <end position="950"/>
    </location>
</feature>
<evidence type="ECO:0000256" key="3">
    <source>
        <dbReference type="ARBA" id="ARBA00022449"/>
    </source>
</evidence>
<keyword evidence="3" id="KW-0050">Antiport</keyword>
<keyword evidence="7" id="KW-0406">Ion transport</keyword>
<dbReference type="Pfam" id="PF00361">
    <property type="entry name" value="Proton_antipo_M"/>
    <property type="match status" value="1"/>
</dbReference>
<sequence length="950" mass="99782">MAVVLLMAARRASRQVHVGIAAACSAGGLAVLLVQAGPVLSGRTATVRLPWIPTLGLDVSLWLDPLALLFAGLILSIGLLVVVYAHGYLGKTEPTARFLSFLMLFQGAMVGIALSSNVLLMLVFWELTSLASFLLIGFWRDQADARQGARMALTITGGGGLALIAGMVLLGKAAGSYDLATILARADLVQASALYPAILILILVGAFTKSAQFPFHFWLPHAMAAPTPVSAYLHSATMVKAGVFLLARLWPVLAGTDWWFFVVTSVGLTTMLFGAGVALFRHDLKAILAYSTISQLGLMVMLLGFGTGAAVAAAIFHILNHAAFKAALFMHAGIVDHETGTRDIKRLGGLAAIMPLTATLGVLAAAAMAGLPPLGGFISKEMMLEQSAHTSWHGQALLVPVLATIAAMLSAAYSLRYAVALHFGARRTGAVAAPHDPGALLLAPPAILGVIALALGILPMTLAGPLVAAATAAVTGGAAPHLHLALWHGLNPALFMSLGAVAIAILLLWLYPAAAASVARLPSPDAKQMFDRALATSVDALRRLSGVIHRASLQRYLAVLFVTALALAGEAAWRFGVAAGARATTPASPVAVVAWAALIVATAAVLAVDRRRYLALVFISVIGLVMALAFIHLSAPDLALTQIAVEVVTILLMLLALHLLPGNPPRLSAVSRRVRDGAIALCGGLGSGWLAWAVMTRPERAGISRFHWNNSYSGGGGTNVVNVTLVDFRAFDTLGEITVLGIAGLTIFALLEPAAHGVAGRRLREWRSKDRFSPERHPMMFVMATRLLLPLALLVGMYIFLRGHNQPGGGFIAALVFSIAILLQYLASGFDWTDVRRRISEHQLIGMGVLIAVATGLGSLVFGAPFLTSSFDHVHLPLIGEFELATAMLFDLGVALVVVGAVMMALAQLAHVAQRAAKQDPAEQDGAKQDSTKQDSTKQGSAKQGREERS</sequence>
<feature type="transmembrane region" description="Helical" evidence="11">
    <location>
        <begin position="613"/>
        <end position="633"/>
    </location>
</feature>
<feature type="domain" description="NADH:quinone oxidoreductase/Mrp antiporter transmembrane" evidence="12">
    <location>
        <begin position="115"/>
        <end position="398"/>
    </location>
</feature>
<keyword evidence="4" id="KW-1003">Cell membrane</keyword>
<dbReference type="InterPro" id="IPR001750">
    <property type="entry name" value="ND/Mrp_TM"/>
</dbReference>
<feature type="domain" description="NADH-Ubiquinone oxidoreductase (complex I) chain 5 N-terminal" evidence="13">
    <location>
        <begin position="52"/>
        <end position="98"/>
    </location>
</feature>
<name>A0ABX2JFT9_9SPHN</name>
<keyword evidence="2" id="KW-0813">Transport</keyword>
<dbReference type="InterPro" id="IPR050616">
    <property type="entry name" value="CPA3_Na-H_Antiporter_A"/>
</dbReference>
<feature type="transmembrane region" description="Helical" evidence="11">
    <location>
        <begin position="587"/>
        <end position="606"/>
    </location>
</feature>
<evidence type="ECO:0000256" key="5">
    <source>
        <dbReference type="ARBA" id="ARBA00022692"/>
    </source>
</evidence>
<feature type="transmembrane region" description="Helical" evidence="11">
    <location>
        <begin position="678"/>
        <end position="695"/>
    </location>
</feature>
<evidence type="ECO:0000256" key="4">
    <source>
        <dbReference type="ARBA" id="ARBA00022475"/>
    </source>
</evidence>
<evidence type="ECO:0000259" key="16">
    <source>
        <dbReference type="Pfam" id="PF20501"/>
    </source>
</evidence>
<gene>
    <name evidence="17" type="ORF">HRV97_05280</name>
</gene>
<evidence type="ECO:0000256" key="7">
    <source>
        <dbReference type="ARBA" id="ARBA00023065"/>
    </source>
</evidence>
<feature type="domain" description="Na+/H+ antiporter MnhB subunit-related protein" evidence="14">
    <location>
        <begin position="781"/>
        <end position="904"/>
    </location>
</feature>
<feature type="domain" description="MrpA C-terminal/MbhE" evidence="16">
    <location>
        <begin position="672"/>
        <end position="752"/>
    </location>
</feature>
<feature type="compositionally biased region" description="Basic and acidic residues" evidence="10">
    <location>
        <begin position="918"/>
        <end position="936"/>
    </location>
</feature>
<reference evidence="17 18" key="1">
    <citation type="submission" date="2020-06" db="EMBL/GenBank/DDBJ databases">
        <title>Sphingomonas hominis sp. nov., a member of the Sphingomonas, isolated from the hair of a 22-year-old girl.</title>
        <authorList>
            <person name="Zhang D.-F."/>
            <person name="Cui X.-W."/>
        </authorList>
    </citation>
    <scope>NUCLEOTIDE SEQUENCE [LARGE SCALE GENOMIC DNA]</scope>
    <source>
        <strain evidence="17 18">HHU CXW</strain>
    </source>
</reference>
<dbReference type="InterPro" id="IPR007182">
    <property type="entry name" value="MnhB"/>
</dbReference>
<feature type="transmembrane region" description="Helical" evidence="11">
    <location>
        <begin position="151"/>
        <end position="174"/>
    </location>
</feature>
<feature type="transmembrane region" description="Helical" evidence="11">
    <location>
        <begin position="812"/>
        <end position="832"/>
    </location>
</feature>
<evidence type="ECO:0000313" key="18">
    <source>
        <dbReference type="Proteomes" id="UP000621447"/>
    </source>
</evidence>
<feature type="transmembrane region" description="Helical" evidence="11">
    <location>
        <begin position="493"/>
        <end position="511"/>
    </location>
</feature>
<feature type="domain" description="MrpA C-terminal/MbhD" evidence="15">
    <location>
        <begin position="597"/>
        <end position="661"/>
    </location>
</feature>
<dbReference type="NCBIfam" id="NF009288">
    <property type="entry name" value="PRK12648.1"/>
    <property type="match status" value="1"/>
</dbReference>
<feature type="transmembrane region" description="Helical" evidence="11">
    <location>
        <begin position="439"/>
        <end position="458"/>
    </location>
</feature>
<dbReference type="PANTHER" id="PTHR43373">
    <property type="entry name" value="NA(+)/H(+) ANTIPORTER SUBUNIT"/>
    <property type="match status" value="1"/>
</dbReference>
<dbReference type="Proteomes" id="UP000621447">
    <property type="component" value="Unassembled WGS sequence"/>
</dbReference>
<dbReference type="InterPro" id="IPR001516">
    <property type="entry name" value="Proton_antipo_N"/>
</dbReference>
<feature type="transmembrane region" description="Helical" evidence="11">
    <location>
        <begin position="780"/>
        <end position="800"/>
    </location>
</feature>
<feature type="transmembrane region" description="Helical" evidence="11">
    <location>
        <begin position="65"/>
        <end position="84"/>
    </location>
</feature>
<feature type="transmembrane region" description="Helical" evidence="11">
    <location>
        <begin position="639"/>
        <end position="657"/>
    </location>
</feature>
<feature type="transmembrane region" description="Helical" evidence="11">
    <location>
        <begin position="887"/>
        <end position="909"/>
    </location>
</feature>
<evidence type="ECO:0000259" key="13">
    <source>
        <dbReference type="Pfam" id="PF00662"/>
    </source>
</evidence>